<dbReference type="Proteomes" id="UP000009881">
    <property type="component" value="Unassembled WGS sequence"/>
</dbReference>
<dbReference type="EMBL" id="ANHY01000006">
    <property type="protein sequence ID" value="EKV31505.1"/>
    <property type="molecule type" value="Genomic_DNA"/>
</dbReference>
<sequence length="109" mass="12266">MAQSDDDPAHDPDTAADEAPRPLPDQAQRFGDHWLRMSAVLLSELKRRDLMDTPEAQAVVGTRRQIIRKHRAQSEAAGGARRKRRPETKWEAFLRKVGRKPRSGSGSRG</sequence>
<proteinExistence type="predicted"/>
<keyword evidence="3" id="KW-1185">Reference proteome</keyword>
<dbReference type="AlphaFoldDB" id="K9GZU9"/>
<feature type="region of interest" description="Disordered" evidence="1">
    <location>
        <begin position="1"/>
        <end position="30"/>
    </location>
</feature>
<organism evidence="2 3">
    <name type="scientific">Caenispirillum salinarum AK4</name>
    <dbReference type="NCBI Taxonomy" id="1238182"/>
    <lineage>
        <taxon>Bacteria</taxon>
        <taxon>Pseudomonadati</taxon>
        <taxon>Pseudomonadota</taxon>
        <taxon>Alphaproteobacteria</taxon>
        <taxon>Rhodospirillales</taxon>
        <taxon>Novispirillaceae</taxon>
        <taxon>Caenispirillum</taxon>
    </lineage>
</organism>
<accession>K9GZU9</accession>
<feature type="region of interest" description="Disordered" evidence="1">
    <location>
        <begin position="67"/>
        <end position="109"/>
    </location>
</feature>
<name>K9GZU9_9PROT</name>
<evidence type="ECO:0000313" key="2">
    <source>
        <dbReference type="EMBL" id="EKV31505.1"/>
    </source>
</evidence>
<comment type="caution">
    <text evidence="2">The sequence shown here is derived from an EMBL/GenBank/DDBJ whole genome shotgun (WGS) entry which is preliminary data.</text>
</comment>
<dbReference type="RefSeq" id="WP_009539986.1">
    <property type="nucleotide sequence ID" value="NZ_ANHY01000006.1"/>
</dbReference>
<dbReference type="STRING" id="1238182.C882_3878"/>
<gene>
    <name evidence="2" type="ORF">C882_3878</name>
</gene>
<protein>
    <submittedName>
        <fullName evidence="2">Uncharacterized protein</fullName>
    </submittedName>
</protein>
<evidence type="ECO:0000256" key="1">
    <source>
        <dbReference type="SAM" id="MobiDB-lite"/>
    </source>
</evidence>
<evidence type="ECO:0000313" key="3">
    <source>
        <dbReference type="Proteomes" id="UP000009881"/>
    </source>
</evidence>
<reference evidence="2 3" key="1">
    <citation type="journal article" date="2013" name="Genome Announc.">
        <title>Draft Genome Sequence of an Alphaproteobacterium, Caenispirillum salinarum AK4(T), Isolated from a Solar Saltern.</title>
        <authorList>
            <person name="Khatri I."/>
            <person name="Singh A."/>
            <person name="Korpole S."/>
            <person name="Pinnaka A.K."/>
            <person name="Subramanian S."/>
        </authorList>
    </citation>
    <scope>NUCLEOTIDE SEQUENCE [LARGE SCALE GENOMIC DNA]</scope>
    <source>
        <strain evidence="2 3">AK4</strain>
    </source>
</reference>